<comment type="subcellular location">
    <subcellularLocation>
        <location evidence="1">Nucleus</location>
    </subcellularLocation>
</comment>
<dbReference type="GO" id="GO:0005684">
    <property type="term" value="C:U2-type spliceosomal complex"/>
    <property type="evidence" value="ECO:0007669"/>
    <property type="project" value="TreeGrafter"/>
</dbReference>
<feature type="region of interest" description="Disordered" evidence="8">
    <location>
        <begin position="1"/>
        <end position="32"/>
    </location>
</feature>
<dbReference type="PANTHER" id="PTHR16196:SF0">
    <property type="entry name" value="PRE-MRNA-SPLICING FACTOR CWC25 HOMOLOG"/>
    <property type="match status" value="1"/>
</dbReference>
<evidence type="ECO:0000256" key="3">
    <source>
        <dbReference type="ARBA" id="ARBA00022664"/>
    </source>
</evidence>
<evidence type="ECO:0000256" key="7">
    <source>
        <dbReference type="ARBA" id="ARBA00023242"/>
    </source>
</evidence>
<organism evidence="10">
    <name type="scientific">Chloropicon roscoffensis</name>
    <dbReference type="NCBI Taxonomy" id="1461544"/>
    <lineage>
        <taxon>Eukaryota</taxon>
        <taxon>Viridiplantae</taxon>
        <taxon>Chlorophyta</taxon>
        <taxon>Chloropicophyceae</taxon>
        <taxon>Chloropicales</taxon>
        <taxon>Chloropicaceae</taxon>
        <taxon>Chloropicon</taxon>
    </lineage>
</organism>
<dbReference type="EMBL" id="CP151510">
    <property type="protein sequence ID" value="WZN64818.1"/>
    <property type="molecule type" value="Genomic_DNA"/>
</dbReference>
<keyword evidence="12" id="KW-1185">Reference proteome</keyword>
<evidence type="ECO:0000256" key="5">
    <source>
        <dbReference type="ARBA" id="ARBA00023054"/>
    </source>
</evidence>
<dbReference type="Proteomes" id="UP001472866">
    <property type="component" value="Chromosome 10"/>
</dbReference>
<feature type="compositionally biased region" description="Basic and acidic residues" evidence="8">
    <location>
        <begin position="216"/>
        <end position="226"/>
    </location>
</feature>
<feature type="compositionally biased region" description="Basic and acidic residues" evidence="8">
    <location>
        <begin position="279"/>
        <end position="300"/>
    </location>
</feature>
<keyword evidence="6" id="KW-0508">mRNA splicing</keyword>
<evidence type="ECO:0000259" key="9">
    <source>
        <dbReference type="SMART" id="SM01083"/>
    </source>
</evidence>
<keyword evidence="4" id="KW-0747">Spliceosome</keyword>
<feature type="domain" description="CBF1-interacting co-repressor CIR N-terminal" evidence="9">
    <location>
        <begin position="14"/>
        <end position="50"/>
    </location>
</feature>
<dbReference type="AlphaFoldDB" id="A0A7S3C6Y5"/>
<keyword evidence="7" id="KW-0539">Nucleus</keyword>
<reference evidence="10" key="1">
    <citation type="submission" date="2021-01" db="EMBL/GenBank/DDBJ databases">
        <authorList>
            <person name="Corre E."/>
            <person name="Pelletier E."/>
            <person name="Niang G."/>
            <person name="Scheremetjew M."/>
            <person name="Finn R."/>
            <person name="Kale V."/>
            <person name="Holt S."/>
            <person name="Cochrane G."/>
            <person name="Meng A."/>
            <person name="Brown T."/>
            <person name="Cohen L."/>
        </authorList>
    </citation>
    <scope>NUCLEOTIDE SEQUENCE</scope>
    <source>
        <strain evidence="10">RCC1871</strain>
    </source>
</reference>
<feature type="compositionally biased region" description="Basic and acidic residues" evidence="8">
    <location>
        <begin position="238"/>
        <end position="250"/>
    </location>
</feature>
<feature type="region of interest" description="Disordered" evidence="8">
    <location>
        <begin position="116"/>
        <end position="142"/>
    </location>
</feature>
<feature type="compositionally biased region" description="Basic residues" evidence="8">
    <location>
        <begin position="204"/>
        <end position="215"/>
    </location>
</feature>
<dbReference type="Pfam" id="PF10197">
    <property type="entry name" value="Cir_N"/>
    <property type="match status" value="1"/>
</dbReference>
<dbReference type="InterPro" id="IPR022209">
    <property type="entry name" value="CWC25"/>
</dbReference>
<proteinExistence type="inferred from homology"/>
<evidence type="ECO:0000256" key="8">
    <source>
        <dbReference type="SAM" id="MobiDB-lite"/>
    </source>
</evidence>
<dbReference type="EMBL" id="HBHZ01001236">
    <property type="protein sequence ID" value="CAE0187917.1"/>
    <property type="molecule type" value="Transcribed_RNA"/>
</dbReference>
<accession>A0A7S3C6Y5</accession>
<feature type="compositionally biased region" description="Basic and acidic residues" evidence="8">
    <location>
        <begin position="317"/>
        <end position="329"/>
    </location>
</feature>
<dbReference type="GO" id="GO:0000398">
    <property type="term" value="P:mRNA splicing, via spliceosome"/>
    <property type="evidence" value="ECO:0007669"/>
    <property type="project" value="TreeGrafter"/>
</dbReference>
<evidence type="ECO:0000313" key="10">
    <source>
        <dbReference type="EMBL" id="CAE0187917.1"/>
    </source>
</evidence>
<reference evidence="11 12" key="2">
    <citation type="submission" date="2024-03" db="EMBL/GenBank/DDBJ databases">
        <title>Complete genome sequence of the green alga Chloropicon roscoffensis RCC1871.</title>
        <authorList>
            <person name="Lemieux C."/>
            <person name="Pombert J.-F."/>
            <person name="Otis C."/>
            <person name="Turmel M."/>
        </authorList>
    </citation>
    <scope>NUCLEOTIDE SEQUENCE [LARGE SCALE GENOMIC DNA]</scope>
    <source>
        <strain evidence="11 12">RCC1871</strain>
    </source>
</reference>
<keyword evidence="5" id="KW-0175">Coiled coil</keyword>
<gene>
    <name evidence="10" type="ORF">CROS1456_LOCUS984</name>
    <name evidence="11" type="ORF">HKI87_10g63750</name>
</gene>
<comment type="similarity">
    <text evidence="2">Belongs to the CWC25 family.</text>
</comment>
<protein>
    <submittedName>
        <fullName evidence="11">Pre-mRNA splicing factor</fullName>
    </submittedName>
</protein>
<evidence type="ECO:0000313" key="11">
    <source>
        <dbReference type="EMBL" id="WZN64818.1"/>
    </source>
</evidence>
<feature type="compositionally biased region" description="Basic residues" evidence="8">
    <location>
        <begin position="227"/>
        <end position="237"/>
    </location>
</feature>
<feature type="compositionally biased region" description="Basic and acidic residues" evidence="8">
    <location>
        <begin position="21"/>
        <end position="32"/>
    </location>
</feature>
<feature type="compositionally biased region" description="Basic and acidic residues" evidence="8">
    <location>
        <begin position="340"/>
        <end position="358"/>
    </location>
</feature>
<evidence type="ECO:0000313" key="12">
    <source>
        <dbReference type="Proteomes" id="UP001472866"/>
    </source>
</evidence>
<evidence type="ECO:0000256" key="2">
    <source>
        <dbReference type="ARBA" id="ARBA00006695"/>
    </source>
</evidence>
<evidence type="ECO:0000256" key="4">
    <source>
        <dbReference type="ARBA" id="ARBA00022728"/>
    </source>
</evidence>
<feature type="region of interest" description="Disordered" evidence="8">
    <location>
        <begin position="167"/>
        <end position="369"/>
    </location>
</feature>
<dbReference type="InterPro" id="IPR019339">
    <property type="entry name" value="CIR_N_dom"/>
</dbReference>
<evidence type="ECO:0000256" key="6">
    <source>
        <dbReference type="ARBA" id="ARBA00023187"/>
    </source>
</evidence>
<feature type="compositionally biased region" description="Basic and acidic residues" evidence="8">
    <location>
        <begin position="171"/>
        <end position="203"/>
    </location>
</feature>
<sequence length="400" mass="45942">MGGGAPMSFLNKKSWHTGGHRNRESVWKREREHAEEQAKVKELQRQIEEEREQLELERLAEDGRALRHEQKKKKTERLDFMYNTPLASKALDDDRDAFLLGKKKVTDAVLTTAAKAGAGNPNMLGGEESKCERVTSMPTSELKEVSRNENWLRLQNDPLLAIRRQQQSAMEKIKKNPVEMQRIREEVLRSRAAETPREGEGSGRRHHHRRRHRRHRDEGGEKDGHRDGHRSRRRSHRSSREAGGRRERSRSPAPGAARDGYGLSTGEAGTSQHAKGKFSAREKIEAAENELERKRREEKNQAWSYGGKRGKHAVGKLSEEDLRRKREEMMTQGQRTHVARAVEARSERERDEVEEKRALASKGDPNFLDKFQKNIFGGGDGNKGLSLEDAVSRRKFYSQK</sequence>
<dbReference type="PANTHER" id="PTHR16196">
    <property type="entry name" value="CELL CYCLE CONTROL PROTEIN CWF25"/>
    <property type="match status" value="1"/>
</dbReference>
<dbReference type="Pfam" id="PF12542">
    <property type="entry name" value="CWC25"/>
    <property type="match status" value="1"/>
</dbReference>
<dbReference type="SMART" id="SM01083">
    <property type="entry name" value="Cir_N"/>
    <property type="match status" value="1"/>
</dbReference>
<name>A0A7S3C6Y5_9CHLO</name>
<evidence type="ECO:0000256" key="1">
    <source>
        <dbReference type="ARBA" id="ARBA00004123"/>
    </source>
</evidence>
<dbReference type="InterPro" id="IPR051376">
    <property type="entry name" value="CWC25_splicing_factor"/>
</dbReference>
<keyword evidence="3" id="KW-0507">mRNA processing</keyword>